<gene>
    <name evidence="1" type="ORF">EGR_10814</name>
</gene>
<dbReference type="GeneID" id="36346529"/>
<name>W6U1E2_ECHGR</name>
<sequence length="126" mass="14159">MMEDGKYECLAKGTVARASRGTNGGGEYCIKGDTTRHTSQYHLKQNMNRESRRISADQVKSDYISWQNLSLFGLHPQFFLPQLYDTSHSKKISIFVNLFCSNEKLPTEADICKGIANNGISLPKIP</sequence>
<keyword evidence="2" id="KW-1185">Reference proteome</keyword>
<evidence type="ECO:0000313" key="1">
    <source>
        <dbReference type="EMBL" id="EUB54326.1"/>
    </source>
</evidence>
<dbReference type="RefSeq" id="XP_024345522.1">
    <property type="nucleotide sequence ID" value="XM_024500063.1"/>
</dbReference>
<dbReference type="EMBL" id="APAU02000275">
    <property type="protein sequence ID" value="EUB54326.1"/>
    <property type="molecule type" value="Genomic_DNA"/>
</dbReference>
<dbReference type="AlphaFoldDB" id="W6U1E2"/>
<dbReference type="CTD" id="36346529"/>
<reference evidence="1 2" key="1">
    <citation type="journal article" date="2013" name="Nat. Genet.">
        <title>The genome of the hydatid tapeworm Echinococcus granulosus.</title>
        <authorList>
            <person name="Zheng H."/>
            <person name="Zhang W."/>
            <person name="Zhang L."/>
            <person name="Zhang Z."/>
            <person name="Li J."/>
            <person name="Lu G."/>
            <person name="Zhu Y."/>
            <person name="Wang Y."/>
            <person name="Huang Y."/>
            <person name="Liu J."/>
            <person name="Kang H."/>
            <person name="Chen J."/>
            <person name="Wang L."/>
            <person name="Chen A."/>
            <person name="Yu S."/>
            <person name="Gao Z."/>
            <person name="Jin L."/>
            <person name="Gu W."/>
            <person name="Wang Z."/>
            <person name="Zhao L."/>
            <person name="Shi B."/>
            <person name="Wen H."/>
            <person name="Lin R."/>
            <person name="Jones M.K."/>
            <person name="Brejova B."/>
            <person name="Vinar T."/>
            <person name="Zhao G."/>
            <person name="McManus D.P."/>
            <person name="Chen Z."/>
            <person name="Zhou Y."/>
            <person name="Wang S."/>
        </authorList>
    </citation>
    <scope>NUCLEOTIDE SEQUENCE [LARGE SCALE GENOMIC DNA]</scope>
</reference>
<dbReference type="KEGG" id="egl:EGR_10814"/>
<protein>
    <submittedName>
        <fullName evidence="1">Uncharacterized protein</fullName>
    </submittedName>
</protein>
<proteinExistence type="predicted"/>
<accession>W6U1E2</accession>
<comment type="caution">
    <text evidence="1">The sequence shown here is derived from an EMBL/GenBank/DDBJ whole genome shotgun (WGS) entry which is preliminary data.</text>
</comment>
<organism evidence="1 2">
    <name type="scientific">Echinococcus granulosus</name>
    <name type="common">Hydatid tapeworm</name>
    <dbReference type="NCBI Taxonomy" id="6210"/>
    <lineage>
        <taxon>Eukaryota</taxon>
        <taxon>Metazoa</taxon>
        <taxon>Spiralia</taxon>
        <taxon>Lophotrochozoa</taxon>
        <taxon>Platyhelminthes</taxon>
        <taxon>Cestoda</taxon>
        <taxon>Eucestoda</taxon>
        <taxon>Cyclophyllidea</taxon>
        <taxon>Taeniidae</taxon>
        <taxon>Echinococcus</taxon>
        <taxon>Echinococcus granulosus group</taxon>
    </lineage>
</organism>
<evidence type="ECO:0000313" key="2">
    <source>
        <dbReference type="Proteomes" id="UP000019149"/>
    </source>
</evidence>
<dbReference type="Proteomes" id="UP000019149">
    <property type="component" value="Unassembled WGS sequence"/>
</dbReference>